<accession>A0ABV8QRU8</accession>
<organism evidence="1 2">
    <name type="scientific">Ferruginibacter yonginensis</name>
    <dbReference type="NCBI Taxonomy" id="1310416"/>
    <lineage>
        <taxon>Bacteria</taxon>
        <taxon>Pseudomonadati</taxon>
        <taxon>Bacteroidota</taxon>
        <taxon>Chitinophagia</taxon>
        <taxon>Chitinophagales</taxon>
        <taxon>Chitinophagaceae</taxon>
        <taxon>Ferruginibacter</taxon>
    </lineage>
</organism>
<sequence length="56" mass="6547">MEIQAGDIVELKSGSPKMTVAFVSKEGYCYCTWYDFNSFTWHEQVKIYTVLLKKCE</sequence>
<dbReference type="InterPro" id="IPR019226">
    <property type="entry name" value="DUF2158"/>
</dbReference>
<name>A0ABV8QRU8_9BACT</name>
<evidence type="ECO:0000313" key="1">
    <source>
        <dbReference type="EMBL" id="MFC4262980.1"/>
    </source>
</evidence>
<evidence type="ECO:0000313" key="2">
    <source>
        <dbReference type="Proteomes" id="UP001595907"/>
    </source>
</evidence>
<keyword evidence="2" id="KW-1185">Reference proteome</keyword>
<dbReference type="EMBL" id="JBHSCZ010000002">
    <property type="protein sequence ID" value="MFC4262980.1"/>
    <property type="molecule type" value="Genomic_DNA"/>
</dbReference>
<gene>
    <name evidence="1" type="ORF">ACFOWM_08835</name>
</gene>
<dbReference type="RefSeq" id="WP_379708971.1">
    <property type="nucleotide sequence ID" value="NZ_JBHSCZ010000002.1"/>
</dbReference>
<proteinExistence type="predicted"/>
<dbReference type="Proteomes" id="UP001595907">
    <property type="component" value="Unassembled WGS sequence"/>
</dbReference>
<reference evidence="2" key="1">
    <citation type="journal article" date="2019" name="Int. J. Syst. Evol. Microbiol.">
        <title>The Global Catalogue of Microorganisms (GCM) 10K type strain sequencing project: providing services to taxonomists for standard genome sequencing and annotation.</title>
        <authorList>
            <consortium name="The Broad Institute Genomics Platform"/>
            <consortium name="The Broad Institute Genome Sequencing Center for Infectious Disease"/>
            <person name="Wu L."/>
            <person name="Ma J."/>
        </authorList>
    </citation>
    <scope>NUCLEOTIDE SEQUENCE [LARGE SCALE GENOMIC DNA]</scope>
    <source>
        <strain evidence="2">CECT 8289</strain>
    </source>
</reference>
<dbReference type="Pfam" id="PF09926">
    <property type="entry name" value="DUF2158"/>
    <property type="match status" value="1"/>
</dbReference>
<comment type="caution">
    <text evidence="1">The sequence shown here is derived from an EMBL/GenBank/DDBJ whole genome shotgun (WGS) entry which is preliminary data.</text>
</comment>
<protein>
    <submittedName>
        <fullName evidence="1">DUF2158 domain-containing protein</fullName>
    </submittedName>
</protein>